<evidence type="ECO:0000313" key="4">
    <source>
        <dbReference type="Proteomes" id="UP000603200"/>
    </source>
</evidence>
<dbReference type="Gene3D" id="3.40.50.2000">
    <property type="entry name" value="Glycogen Phosphorylase B"/>
    <property type="match status" value="2"/>
</dbReference>
<organism evidence="3 4">
    <name type="scientific">Winogradskya humida</name>
    <dbReference type="NCBI Taxonomy" id="113566"/>
    <lineage>
        <taxon>Bacteria</taxon>
        <taxon>Bacillati</taxon>
        <taxon>Actinomycetota</taxon>
        <taxon>Actinomycetes</taxon>
        <taxon>Micromonosporales</taxon>
        <taxon>Micromonosporaceae</taxon>
        <taxon>Winogradskya</taxon>
    </lineage>
</organism>
<protein>
    <recommendedName>
        <fullName evidence="2">Glycosyl transferase family 1 domain-containing protein</fullName>
    </recommendedName>
</protein>
<dbReference type="PANTHER" id="PTHR12526:SF627">
    <property type="entry name" value="D-RHAMNOSYLTRANSFERASE WBPZ"/>
    <property type="match status" value="1"/>
</dbReference>
<sequence>MDGVAEVDSEQYVVAVKIRYVLHNAYGTGGTIRTVVNQANAMCEKHEVEVVSVYRSREAPVFALDPRVRLVTLTELREDGSRWTDPAGTNSRFWRKTRRFRTPLAHRHDFRYKRWDPLVEAAVIRYFRAQRDGVLVTTRPALNMLSAWFAPRRVVRVGQDHLNLGSYKPGLRAAILKAYQRLDVVSVLTRADLGEWEAALPGVRIVRVANGVPPRLGVPDGSDRSPTVLAAGRLNGQKGFDLLIEAFGRVHAEHPGWRLDIFGEGKLRATLTAQIEEAGLAGTVRLRGLTRNLDAELDKASVFALSSRREGLPMVLLEAMAAGLPAVAFDCPTGPREVVEDGVNGLLVPAEDVEALATGLSKLIGDAALRETMGHAAVTTGGRYAMPEIAAQWESIFAELAGTRYPPPRPS</sequence>
<evidence type="ECO:0000259" key="2">
    <source>
        <dbReference type="Pfam" id="PF00534"/>
    </source>
</evidence>
<proteinExistence type="predicted"/>
<evidence type="ECO:0000256" key="1">
    <source>
        <dbReference type="ARBA" id="ARBA00022679"/>
    </source>
</evidence>
<comment type="caution">
    <text evidence="3">The sequence shown here is derived from an EMBL/GenBank/DDBJ whole genome shotgun (WGS) entry which is preliminary data.</text>
</comment>
<feature type="domain" description="Glycosyl transferase family 1" evidence="2">
    <location>
        <begin position="224"/>
        <end position="377"/>
    </location>
</feature>
<reference evidence="3 4" key="1">
    <citation type="submission" date="2021-01" db="EMBL/GenBank/DDBJ databases">
        <title>Whole genome shotgun sequence of Actinoplanes humidus NBRC 14915.</title>
        <authorList>
            <person name="Komaki H."/>
            <person name="Tamura T."/>
        </authorList>
    </citation>
    <scope>NUCLEOTIDE SEQUENCE [LARGE SCALE GENOMIC DNA]</scope>
    <source>
        <strain evidence="3 4">NBRC 14915</strain>
    </source>
</reference>
<dbReference type="Proteomes" id="UP000603200">
    <property type="component" value="Unassembled WGS sequence"/>
</dbReference>
<dbReference type="EMBL" id="BOMN01000023">
    <property type="protein sequence ID" value="GIE18908.1"/>
    <property type="molecule type" value="Genomic_DNA"/>
</dbReference>
<dbReference type="Pfam" id="PF00534">
    <property type="entry name" value="Glycos_transf_1"/>
    <property type="match status" value="1"/>
</dbReference>
<gene>
    <name evidence="3" type="ORF">Ahu01nite_020100</name>
</gene>
<evidence type="ECO:0000313" key="3">
    <source>
        <dbReference type="EMBL" id="GIE18908.1"/>
    </source>
</evidence>
<dbReference type="SUPFAM" id="SSF53756">
    <property type="entry name" value="UDP-Glycosyltransferase/glycogen phosphorylase"/>
    <property type="match status" value="1"/>
</dbReference>
<dbReference type="CDD" id="cd03820">
    <property type="entry name" value="GT4_AmsD-like"/>
    <property type="match status" value="1"/>
</dbReference>
<dbReference type="PANTHER" id="PTHR12526">
    <property type="entry name" value="GLYCOSYLTRANSFERASE"/>
    <property type="match status" value="1"/>
</dbReference>
<keyword evidence="4" id="KW-1185">Reference proteome</keyword>
<accession>A0ABQ3ZK87</accession>
<keyword evidence="1" id="KW-0808">Transferase</keyword>
<name>A0ABQ3ZK87_9ACTN</name>
<dbReference type="InterPro" id="IPR001296">
    <property type="entry name" value="Glyco_trans_1"/>
</dbReference>